<feature type="non-terminal residue" evidence="1">
    <location>
        <position position="1"/>
    </location>
</feature>
<evidence type="ECO:0000313" key="2">
    <source>
        <dbReference type="Proteomes" id="UP001054837"/>
    </source>
</evidence>
<protein>
    <submittedName>
        <fullName evidence="1">Uncharacterized protein</fullName>
    </submittedName>
</protein>
<accession>A0AAV4N213</accession>
<dbReference type="EMBL" id="BPLQ01001133">
    <property type="protein sequence ID" value="GIX78850.1"/>
    <property type="molecule type" value="Genomic_DNA"/>
</dbReference>
<gene>
    <name evidence="1" type="ORF">CDAR_179951</name>
</gene>
<evidence type="ECO:0000313" key="1">
    <source>
        <dbReference type="EMBL" id="GIX78850.1"/>
    </source>
</evidence>
<organism evidence="1 2">
    <name type="scientific">Caerostris darwini</name>
    <dbReference type="NCBI Taxonomy" id="1538125"/>
    <lineage>
        <taxon>Eukaryota</taxon>
        <taxon>Metazoa</taxon>
        <taxon>Ecdysozoa</taxon>
        <taxon>Arthropoda</taxon>
        <taxon>Chelicerata</taxon>
        <taxon>Arachnida</taxon>
        <taxon>Araneae</taxon>
        <taxon>Araneomorphae</taxon>
        <taxon>Entelegynae</taxon>
        <taxon>Araneoidea</taxon>
        <taxon>Araneidae</taxon>
        <taxon>Caerostris</taxon>
    </lineage>
</organism>
<reference evidence="1 2" key="1">
    <citation type="submission" date="2021-06" db="EMBL/GenBank/DDBJ databases">
        <title>Caerostris darwini draft genome.</title>
        <authorList>
            <person name="Kono N."/>
            <person name="Arakawa K."/>
        </authorList>
    </citation>
    <scope>NUCLEOTIDE SEQUENCE [LARGE SCALE GENOMIC DNA]</scope>
</reference>
<name>A0AAV4N213_9ARAC</name>
<comment type="caution">
    <text evidence="1">The sequence shown here is derived from an EMBL/GenBank/DDBJ whole genome shotgun (WGS) entry which is preliminary data.</text>
</comment>
<keyword evidence="2" id="KW-1185">Reference proteome</keyword>
<dbReference type="AlphaFoldDB" id="A0AAV4N213"/>
<proteinExistence type="predicted"/>
<dbReference type="Proteomes" id="UP001054837">
    <property type="component" value="Unassembled WGS sequence"/>
</dbReference>
<sequence length="44" mass="5206">FRLGHTFHEHLWNLIIKYLEDEANEIISDDLCGSEIIIRININP</sequence>